<keyword evidence="1" id="KW-0472">Membrane</keyword>
<dbReference type="Proteomes" id="UP001139168">
    <property type="component" value="Unassembled WGS sequence"/>
</dbReference>
<protein>
    <recommendedName>
        <fullName evidence="4">Type II secretion system protein GspF domain-containing protein</fullName>
    </recommendedName>
</protein>
<keyword evidence="1" id="KW-1133">Transmembrane helix</keyword>
<evidence type="ECO:0000256" key="1">
    <source>
        <dbReference type="SAM" id="Phobius"/>
    </source>
</evidence>
<evidence type="ECO:0000313" key="3">
    <source>
        <dbReference type="Proteomes" id="UP001139168"/>
    </source>
</evidence>
<feature type="transmembrane region" description="Helical" evidence="1">
    <location>
        <begin position="219"/>
        <end position="237"/>
    </location>
</feature>
<evidence type="ECO:0008006" key="4">
    <source>
        <dbReference type="Google" id="ProtNLM"/>
    </source>
</evidence>
<dbReference type="EMBL" id="JAJFZQ010000001">
    <property type="protein sequence ID" value="MCC3264588.1"/>
    <property type="molecule type" value="Genomic_DNA"/>
</dbReference>
<reference evidence="2" key="1">
    <citation type="submission" date="2021-10" db="EMBL/GenBank/DDBJ databases">
        <title>Novel species in genus Arthrobacter.</title>
        <authorList>
            <person name="Liu Y."/>
        </authorList>
    </citation>
    <scope>NUCLEOTIDE SEQUENCE</scope>
    <source>
        <strain evidence="2">Zg-Y786</strain>
    </source>
</reference>
<feature type="transmembrane region" description="Helical" evidence="1">
    <location>
        <begin position="54"/>
        <end position="78"/>
    </location>
</feature>
<keyword evidence="1" id="KW-0812">Transmembrane</keyword>
<comment type="caution">
    <text evidence="2">The sequence shown here is derived from an EMBL/GenBank/DDBJ whole genome shotgun (WGS) entry which is preliminary data.</text>
</comment>
<accession>A0ABS8GH58</accession>
<sequence length="299" mass="33701">MLAQILPGFRDFRTPLMTGVLWLTALWVFLGTPIPKKDEKEGIFGLLNQVSEYISPALILGVLSFTAYLLGVLLMPNIQRKLRRGARRIHWLKLRIKKFYDKRKKNGRIQRWMRKARLDVFPPPYALSGGHTEKTELLLDELATDAIYTAMKENRGLIPLRKHYDFFEPEKEPDDGNENLIQHITQDLMAEASTIAAALQSGNERVFNNYDRARAEAEFRFSVHMPIFFIAVGMAWNLRTTDLIPAIAVLGAGATVSGMLFVKGIYKMNEATEIGSEAIKAGVVPSKTLDRIPGLANNS</sequence>
<proteinExistence type="predicted"/>
<organism evidence="2 3">
    <name type="scientific">Arthrobacter gengyunqii</name>
    <dbReference type="NCBI Taxonomy" id="2886940"/>
    <lineage>
        <taxon>Bacteria</taxon>
        <taxon>Bacillati</taxon>
        <taxon>Actinomycetota</taxon>
        <taxon>Actinomycetes</taxon>
        <taxon>Micrococcales</taxon>
        <taxon>Micrococcaceae</taxon>
        <taxon>Arthrobacter</taxon>
    </lineage>
</organism>
<dbReference type="RefSeq" id="WP_227889442.1">
    <property type="nucleotide sequence ID" value="NZ_JAJFZQ010000001.1"/>
</dbReference>
<name>A0ABS8GH58_9MICC</name>
<keyword evidence="3" id="KW-1185">Reference proteome</keyword>
<feature type="transmembrane region" description="Helical" evidence="1">
    <location>
        <begin position="243"/>
        <end position="262"/>
    </location>
</feature>
<gene>
    <name evidence="2" type="ORF">LJ752_00785</name>
</gene>
<evidence type="ECO:0000313" key="2">
    <source>
        <dbReference type="EMBL" id="MCC3264588.1"/>
    </source>
</evidence>
<feature type="transmembrane region" description="Helical" evidence="1">
    <location>
        <begin position="12"/>
        <end position="34"/>
    </location>
</feature>